<comment type="caution">
    <text evidence="2">The sequence shown here is derived from an EMBL/GenBank/DDBJ whole genome shotgun (WGS) entry which is preliminary data.</text>
</comment>
<proteinExistence type="predicted"/>
<gene>
    <name evidence="2" type="ORF">SEMRO_466_G148750.1</name>
</gene>
<accession>A0A9N8E1L9</accession>
<organism evidence="2 3">
    <name type="scientific">Seminavis robusta</name>
    <dbReference type="NCBI Taxonomy" id="568900"/>
    <lineage>
        <taxon>Eukaryota</taxon>
        <taxon>Sar</taxon>
        <taxon>Stramenopiles</taxon>
        <taxon>Ochrophyta</taxon>
        <taxon>Bacillariophyta</taxon>
        <taxon>Bacillariophyceae</taxon>
        <taxon>Bacillariophycidae</taxon>
        <taxon>Naviculales</taxon>
        <taxon>Naviculaceae</taxon>
        <taxon>Seminavis</taxon>
    </lineage>
</organism>
<protein>
    <submittedName>
        <fullName evidence="2">Uncharacterized protein</fullName>
    </submittedName>
</protein>
<dbReference type="OrthoDB" id="47969at2759"/>
<name>A0A9N8E1L9_9STRA</name>
<keyword evidence="3" id="KW-1185">Reference proteome</keyword>
<dbReference type="EMBL" id="CAICTM010000465">
    <property type="protein sequence ID" value="CAB9511064.1"/>
    <property type="molecule type" value="Genomic_DNA"/>
</dbReference>
<dbReference type="Proteomes" id="UP001153069">
    <property type="component" value="Unassembled WGS sequence"/>
</dbReference>
<evidence type="ECO:0000256" key="1">
    <source>
        <dbReference type="SAM" id="MobiDB-lite"/>
    </source>
</evidence>
<evidence type="ECO:0000313" key="2">
    <source>
        <dbReference type="EMBL" id="CAB9511064.1"/>
    </source>
</evidence>
<feature type="region of interest" description="Disordered" evidence="1">
    <location>
        <begin position="1"/>
        <end position="32"/>
    </location>
</feature>
<dbReference type="AlphaFoldDB" id="A0A9N8E1L9"/>
<reference evidence="2" key="1">
    <citation type="submission" date="2020-06" db="EMBL/GenBank/DDBJ databases">
        <authorList>
            <consortium name="Plant Systems Biology data submission"/>
        </authorList>
    </citation>
    <scope>NUCLEOTIDE SEQUENCE</scope>
    <source>
        <strain evidence="2">D6</strain>
    </source>
</reference>
<evidence type="ECO:0000313" key="3">
    <source>
        <dbReference type="Proteomes" id="UP001153069"/>
    </source>
</evidence>
<sequence>MTTKKRKSDGISASPCHPFIKPRSNGTKQFNDKSIPVRLQQELDMSGFHIFECISDKGFFSWKPARGTPYEALESISDAKDFTKFLDLNGKPDVLVHPSRIQTPKAFQSPPPDEYENKYPFGKIDATCLYVASRHRNIDFAADIDFYFGGSTLEMLASCDASEPFVATLLPDTRVILVVKNKEYIQNLSAQGFQFERLMTGKPLRGHIDDGTNVISSVEHLHVMNVGTHRVFFRAEVDAIDEQDGYPVEIKTLSPRHWRTKVMFQMISSGSTRLCHGIKGPGYLQNICMKPLHEVSRTALVGSRGVQHLEDTILKGMTSLRSQMKNAKPGEVFRIYFRSGTLSLNRERANILPPPDIVRELVVSKSIE</sequence>